<reference evidence="1" key="1">
    <citation type="journal article" date="2020" name="Nature">
        <title>Giant virus diversity and host interactions through global metagenomics.</title>
        <authorList>
            <person name="Schulz F."/>
            <person name="Roux S."/>
            <person name="Paez-Espino D."/>
            <person name="Jungbluth S."/>
            <person name="Walsh D.A."/>
            <person name="Denef V.J."/>
            <person name="McMahon K.D."/>
            <person name="Konstantinidis K.T."/>
            <person name="Eloe-Fadrosh E.A."/>
            <person name="Kyrpides N.C."/>
            <person name="Woyke T."/>
        </authorList>
    </citation>
    <scope>NUCLEOTIDE SEQUENCE</scope>
    <source>
        <strain evidence="1">GVMAG-M-3300023179-62</strain>
    </source>
</reference>
<sequence length="466" mass="52856">MDKEKNDAILKFINDVYLSIFPYLTTYELLQLGRTSQTINEIVKTYISRNRQPLLRFPSEMKCIARNVGNLGRNIEKACSYFRKPPSECRMVVPCTIALSETEPLVVSKPSLGALKVISQTGITILLDINFEVKDERLFRDSCSSYIVVLQQILKTLQLTESIDLNFSRCEILDGMIAPNWFTGISAELIKLENLSSLGISGRAPWRHIMSLNCLPSLKQLRKLKVSGESIPEGNQFTDCLVLMPQLTSLTIENHTIEGIQLLNCLYHLTELTSFSIFDVKIVGIDNFQQFCKLFQNALPQVSSLRLSNSWVEMSKIHEMLPYIRNLLSNLSFLDLSYNDLNMTDFQYGVVPALSGHVSNLTSLNLCHNNIGMPEDNAHALVPLLQSLPNLVELNMSNNDINIDDMRIFIQHLRNLRFLTSLDVSSNNIDVPLLLELTEHWTVLRVLNFTDNEPEPEPDSDTETLS</sequence>
<name>A0A6C0H3E3_9ZZZZ</name>
<dbReference type="InterPro" id="IPR032675">
    <property type="entry name" value="LRR_dom_sf"/>
</dbReference>
<organism evidence="1">
    <name type="scientific">viral metagenome</name>
    <dbReference type="NCBI Taxonomy" id="1070528"/>
    <lineage>
        <taxon>unclassified sequences</taxon>
        <taxon>metagenomes</taxon>
        <taxon>organismal metagenomes</taxon>
    </lineage>
</organism>
<dbReference type="PANTHER" id="PTHR48004">
    <property type="entry name" value="OS01G0149700 PROTEIN"/>
    <property type="match status" value="1"/>
</dbReference>
<evidence type="ECO:0000313" key="1">
    <source>
        <dbReference type="EMBL" id="QHT74756.1"/>
    </source>
</evidence>
<dbReference type="EMBL" id="MN739858">
    <property type="protein sequence ID" value="QHT74756.1"/>
    <property type="molecule type" value="Genomic_DNA"/>
</dbReference>
<dbReference type="AlphaFoldDB" id="A0A6C0H3E3"/>
<dbReference type="PANTHER" id="PTHR48004:SF59">
    <property type="entry name" value="LEUCINE-RICH REPEAT-CONTAINING N-TERMINAL PLANT-TYPE DOMAIN-CONTAINING PROTEIN"/>
    <property type="match status" value="1"/>
</dbReference>
<proteinExistence type="predicted"/>
<accession>A0A6C0H3E3</accession>
<dbReference type="SUPFAM" id="SSF52047">
    <property type="entry name" value="RNI-like"/>
    <property type="match status" value="1"/>
</dbReference>
<evidence type="ECO:0008006" key="2">
    <source>
        <dbReference type="Google" id="ProtNLM"/>
    </source>
</evidence>
<dbReference type="Gene3D" id="3.80.10.10">
    <property type="entry name" value="Ribonuclease Inhibitor"/>
    <property type="match status" value="1"/>
</dbReference>
<protein>
    <recommendedName>
        <fullName evidence="2">F-box domain-containing protein</fullName>
    </recommendedName>
</protein>
<dbReference type="InterPro" id="IPR052941">
    <property type="entry name" value="StomDev_PlantInt_Reg"/>
</dbReference>